<accession>A0ABW5TMB9</accession>
<proteinExistence type="predicted"/>
<name>A0ABW5TMB9_9SPHI</name>
<comment type="caution">
    <text evidence="1">The sequence shown here is derived from an EMBL/GenBank/DDBJ whole genome shotgun (WGS) entry which is preliminary data.</text>
</comment>
<sequence>MWKYNLVIILFLAVACQNNSSNLLANKIEIIVSKDSSALILKNIDEYIIKELAADTLSTAQWQSNIAVYKKVEEDLQDLENPLAGKYAIVKNNIVFRPSQPFKKAEYYLVAIYMQKPDDNLLNHLKGTKSLFNNQPIQKTIKF</sequence>
<dbReference type="EMBL" id="JBHULV010000008">
    <property type="protein sequence ID" value="MFD2730436.1"/>
    <property type="molecule type" value="Genomic_DNA"/>
</dbReference>
<dbReference type="PROSITE" id="PS51257">
    <property type="entry name" value="PROKAR_LIPOPROTEIN"/>
    <property type="match status" value="1"/>
</dbReference>
<evidence type="ECO:0000313" key="2">
    <source>
        <dbReference type="Proteomes" id="UP001597546"/>
    </source>
</evidence>
<dbReference type="Proteomes" id="UP001597546">
    <property type="component" value="Unassembled WGS sequence"/>
</dbReference>
<organism evidence="1 2">
    <name type="scientific">Pedobacter alpinus</name>
    <dbReference type="NCBI Taxonomy" id="1590643"/>
    <lineage>
        <taxon>Bacteria</taxon>
        <taxon>Pseudomonadati</taxon>
        <taxon>Bacteroidota</taxon>
        <taxon>Sphingobacteriia</taxon>
        <taxon>Sphingobacteriales</taxon>
        <taxon>Sphingobacteriaceae</taxon>
        <taxon>Pedobacter</taxon>
    </lineage>
</organism>
<keyword evidence="2" id="KW-1185">Reference proteome</keyword>
<evidence type="ECO:0000313" key="1">
    <source>
        <dbReference type="EMBL" id="MFD2730436.1"/>
    </source>
</evidence>
<protein>
    <submittedName>
        <fullName evidence="1">Uncharacterized protein</fullName>
    </submittedName>
</protein>
<dbReference type="RefSeq" id="WP_379040816.1">
    <property type="nucleotide sequence ID" value="NZ_JBHSKW010000005.1"/>
</dbReference>
<gene>
    <name evidence="1" type="ORF">ACFSSE_01860</name>
</gene>
<reference evidence="2" key="1">
    <citation type="journal article" date="2019" name="Int. J. Syst. Evol. Microbiol.">
        <title>The Global Catalogue of Microorganisms (GCM) 10K type strain sequencing project: providing services to taxonomists for standard genome sequencing and annotation.</title>
        <authorList>
            <consortium name="The Broad Institute Genomics Platform"/>
            <consortium name="The Broad Institute Genome Sequencing Center for Infectious Disease"/>
            <person name="Wu L."/>
            <person name="Ma J."/>
        </authorList>
    </citation>
    <scope>NUCLEOTIDE SEQUENCE [LARGE SCALE GENOMIC DNA]</scope>
    <source>
        <strain evidence="2">KCTC 42456</strain>
    </source>
</reference>